<keyword evidence="6" id="KW-1185">Reference proteome</keyword>
<dbReference type="Proteomes" id="UP000320735">
    <property type="component" value="Unassembled WGS sequence"/>
</dbReference>
<dbReference type="Pfam" id="PF02668">
    <property type="entry name" value="TauD"/>
    <property type="match status" value="1"/>
</dbReference>
<dbReference type="GO" id="GO:0016706">
    <property type="term" value="F:2-oxoglutarate-dependent dioxygenase activity"/>
    <property type="evidence" value="ECO:0007669"/>
    <property type="project" value="UniProtKB-ARBA"/>
</dbReference>
<dbReference type="SUPFAM" id="SSF51197">
    <property type="entry name" value="Clavaminate synthase-like"/>
    <property type="match status" value="1"/>
</dbReference>
<protein>
    <submittedName>
        <fullName evidence="5">Taurine catabolism dioxygenase TauD, TfdA family</fullName>
    </submittedName>
</protein>
<dbReference type="InterPro" id="IPR050411">
    <property type="entry name" value="AlphaKG_dependent_hydroxylases"/>
</dbReference>
<keyword evidence="2" id="KW-0560">Oxidoreductase</keyword>
<keyword evidence="3" id="KW-0045">Antibiotic biosynthesis</keyword>
<dbReference type="EMBL" id="SJPP01000002">
    <property type="protein sequence ID" value="TWU09455.1"/>
    <property type="molecule type" value="Genomic_DNA"/>
</dbReference>
<evidence type="ECO:0000256" key="3">
    <source>
        <dbReference type="ARBA" id="ARBA00023194"/>
    </source>
</evidence>
<dbReference type="RefSeq" id="WP_146373145.1">
    <property type="nucleotide sequence ID" value="NZ_SJPP01000002.1"/>
</dbReference>
<gene>
    <name evidence="5" type="ORF">CA54_46970</name>
</gene>
<dbReference type="Gene3D" id="3.60.130.10">
    <property type="entry name" value="Clavaminate synthase-like"/>
    <property type="match status" value="1"/>
</dbReference>
<dbReference type="PANTHER" id="PTHR10696:SF56">
    <property type="entry name" value="TAUD_TFDA-LIKE DOMAIN-CONTAINING PROTEIN"/>
    <property type="match status" value="1"/>
</dbReference>
<sequence>MNSKRSVQSEDLPGPFSIPAAWRGAELLQRDDWLIELTADYLGEIEAALSCAEASGRPVEQGTIAEFPLPELGQLLSGVQDQLEHGAGGCMIRGLPVKKFSEEQLRRIFWGIALHLGTPVSQSAAGERIFSVRDEGFQVGQPQARGPNTKKRLSFHTDRCDVIGFLCLQPAAQGGDNQLVSSATLYNVIREKRPDLARVLMQPFYYARHNVDQGNELPYCRQPIFAYHEGYFAAAYLRVLIDRAYALPERPDMTNEQREALAFLEETAADPQLHITFRQQAGDLLFLNNWVTFHRRDEFQDAEELELRRHLLRIWLAVPNSRPLDPLFEANYGATAAGAIRGGMKPKG</sequence>
<comment type="cofactor">
    <cofactor evidence="1">
        <name>Fe(2+)</name>
        <dbReference type="ChEBI" id="CHEBI:29033"/>
    </cofactor>
</comment>
<comment type="caution">
    <text evidence="5">The sequence shown here is derived from an EMBL/GenBank/DDBJ whole genome shotgun (WGS) entry which is preliminary data.</text>
</comment>
<keyword evidence="5" id="KW-0223">Dioxygenase</keyword>
<dbReference type="InterPro" id="IPR003819">
    <property type="entry name" value="TauD/TfdA-like"/>
</dbReference>
<evidence type="ECO:0000313" key="5">
    <source>
        <dbReference type="EMBL" id="TWU09455.1"/>
    </source>
</evidence>
<dbReference type="PANTHER" id="PTHR10696">
    <property type="entry name" value="GAMMA-BUTYROBETAINE HYDROXYLASE-RELATED"/>
    <property type="match status" value="1"/>
</dbReference>
<evidence type="ECO:0000259" key="4">
    <source>
        <dbReference type="Pfam" id="PF02668"/>
    </source>
</evidence>
<evidence type="ECO:0000313" key="6">
    <source>
        <dbReference type="Proteomes" id="UP000320735"/>
    </source>
</evidence>
<feature type="domain" description="TauD/TfdA-like" evidence="4">
    <location>
        <begin position="63"/>
        <end position="315"/>
    </location>
</feature>
<dbReference type="AlphaFoldDB" id="A0A5C6BB36"/>
<reference evidence="5 6" key="1">
    <citation type="submission" date="2019-02" db="EMBL/GenBank/DDBJ databases">
        <title>Deep-cultivation of Planctomycetes and their phenomic and genomic characterization uncovers novel biology.</title>
        <authorList>
            <person name="Wiegand S."/>
            <person name="Jogler M."/>
            <person name="Boedeker C."/>
            <person name="Pinto D."/>
            <person name="Vollmers J."/>
            <person name="Rivas-Marin E."/>
            <person name="Kohn T."/>
            <person name="Peeters S.H."/>
            <person name="Heuer A."/>
            <person name="Rast P."/>
            <person name="Oberbeckmann S."/>
            <person name="Bunk B."/>
            <person name="Jeske O."/>
            <person name="Meyerdierks A."/>
            <person name="Storesund J.E."/>
            <person name="Kallscheuer N."/>
            <person name="Luecker S."/>
            <person name="Lage O.M."/>
            <person name="Pohl T."/>
            <person name="Merkel B.J."/>
            <person name="Hornburger P."/>
            <person name="Mueller R.-W."/>
            <person name="Bruemmer F."/>
            <person name="Labrenz M."/>
            <person name="Spormann A.M."/>
            <person name="Op Den Camp H."/>
            <person name="Overmann J."/>
            <person name="Amann R."/>
            <person name="Jetten M.S.M."/>
            <person name="Mascher T."/>
            <person name="Medema M.H."/>
            <person name="Devos D.P."/>
            <person name="Kaster A.-K."/>
            <person name="Ovreas L."/>
            <person name="Rohde M."/>
            <person name="Galperin M.Y."/>
            <person name="Jogler C."/>
        </authorList>
    </citation>
    <scope>NUCLEOTIDE SEQUENCE [LARGE SCALE GENOMIC DNA]</scope>
    <source>
        <strain evidence="5 6">CA54</strain>
    </source>
</reference>
<name>A0A5C6BB36_9PLAN</name>
<dbReference type="InterPro" id="IPR042098">
    <property type="entry name" value="TauD-like_sf"/>
</dbReference>
<dbReference type="GO" id="GO:0017000">
    <property type="term" value="P:antibiotic biosynthetic process"/>
    <property type="evidence" value="ECO:0007669"/>
    <property type="project" value="UniProtKB-KW"/>
</dbReference>
<evidence type="ECO:0000256" key="2">
    <source>
        <dbReference type="ARBA" id="ARBA00023002"/>
    </source>
</evidence>
<accession>A0A5C6BB36</accession>
<dbReference type="OrthoDB" id="753054at2"/>
<proteinExistence type="predicted"/>
<evidence type="ECO:0000256" key="1">
    <source>
        <dbReference type="ARBA" id="ARBA00001954"/>
    </source>
</evidence>
<organism evidence="5 6">
    <name type="scientific">Symmachiella macrocystis</name>
    <dbReference type="NCBI Taxonomy" id="2527985"/>
    <lineage>
        <taxon>Bacteria</taxon>
        <taxon>Pseudomonadati</taxon>
        <taxon>Planctomycetota</taxon>
        <taxon>Planctomycetia</taxon>
        <taxon>Planctomycetales</taxon>
        <taxon>Planctomycetaceae</taxon>
        <taxon>Symmachiella</taxon>
    </lineage>
</organism>